<evidence type="ECO:0000313" key="3">
    <source>
        <dbReference type="EMBL" id="EJK74666.1"/>
    </source>
</evidence>
<evidence type="ECO:0000313" key="4">
    <source>
        <dbReference type="Proteomes" id="UP000266841"/>
    </source>
</evidence>
<feature type="region of interest" description="Disordered" evidence="1">
    <location>
        <begin position="246"/>
        <end position="337"/>
    </location>
</feature>
<proteinExistence type="predicted"/>
<comment type="caution">
    <text evidence="3">The sequence shown here is derived from an EMBL/GenBank/DDBJ whole genome shotgun (WGS) entry which is preliminary data.</text>
</comment>
<protein>
    <submittedName>
        <fullName evidence="3">Uncharacterized protein</fullName>
    </submittedName>
</protein>
<evidence type="ECO:0000256" key="1">
    <source>
        <dbReference type="SAM" id="MobiDB-lite"/>
    </source>
</evidence>
<organism evidence="3 4">
    <name type="scientific">Thalassiosira oceanica</name>
    <name type="common">Marine diatom</name>
    <dbReference type="NCBI Taxonomy" id="159749"/>
    <lineage>
        <taxon>Eukaryota</taxon>
        <taxon>Sar</taxon>
        <taxon>Stramenopiles</taxon>
        <taxon>Ochrophyta</taxon>
        <taxon>Bacillariophyta</taxon>
        <taxon>Coscinodiscophyceae</taxon>
        <taxon>Thalassiosirophycidae</taxon>
        <taxon>Thalassiosirales</taxon>
        <taxon>Thalassiosiraceae</taxon>
        <taxon>Thalassiosira</taxon>
    </lineage>
</organism>
<sequence length="524" mass="56116">EKDCLLSTALLLLFLVVLASLFLRARAPWARASEVARSPPLAARGQPAKQAKPRSTQAAAGPGTFAPSMASPCVYPSYSFSGLALVTTDRAQLGRKTWSTSHPTIATACGVRRDDELSSPWDGSGTTSSPEDERLRVRGPGASPEDGTSPRRLSLLARGWRKGTRATEPHLEEVPSVTPNDTPFASPLSGRRGGLQILHLAPEARCSHPPRMWSDPPRRPGIPLIRLVSAERYRLVATGRRTGNLDRCLRPRRRVGNLPRRSGGPARPPRRGEVSNPSAHAPARAARFGSHKIRGPAGPRSRGAADRRQIPHDGAGRVGGHGRGCEGSGSMTGPSGCGGGGAAWLGSTRALDGPYGNMFGPGLTDLMFSLTRSDDDPGQKPHGSFHHAREPHFTRLKRRGRSRESRAPGRTASIEEWRDVGPENSQLPSAPPTGIGRCLFDQSLRAAHRSLSRALSVKCLSTSRRDQPLYPLDVPSGQCTQIQSVKTDCGADCAPKISTCGQRLHLHGGDPLAYVRVADNGRDT</sequence>
<feature type="region of interest" description="Disordered" evidence="1">
    <location>
        <begin position="370"/>
        <end position="412"/>
    </location>
</feature>
<keyword evidence="2" id="KW-0732">Signal</keyword>
<dbReference type="EMBL" id="AGNL01003453">
    <property type="protein sequence ID" value="EJK74666.1"/>
    <property type="molecule type" value="Genomic_DNA"/>
</dbReference>
<feature type="compositionally biased region" description="Basic and acidic residues" evidence="1">
    <location>
        <begin position="303"/>
        <end position="315"/>
    </location>
</feature>
<feature type="region of interest" description="Disordered" evidence="1">
    <location>
        <begin position="109"/>
        <end position="152"/>
    </location>
</feature>
<feature type="compositionally biased region" description="Basic and acidic residues" evidence="1">
    <location>
        <begin position="402"/>
        <end position="412"/>
    </location>
</feature>
<dbReference type="Proteomes" id="UP000266841">
    <property type="component" value="Unassembled WGS sequence"/>
</dbReference>
<accession>K0TKM7</accession>
<reference evidence="3 4" key="1">
    <citation type="journal article" date="2012" name="Genome Biol.">
        <title>Genome and low-iron response of an oceanic diatom adapted to chronic iron limitation.</title>
        <authorList>
            <person name="Lommer M."/>
            <person name="Specht M."/>
            <person name="Roy A.S."/>
            <person name="Kraemer L."/>
            <person name="Andreson R."/>
            <person name="Gutowska M.A."/>
            <person name="Wolf J."/>
            <person name="Bergner S.V."/>
            <person name="Schilhabel M.B."/>
            <person name="Klostermeier U.C."/>
            <person name="Beiko R.G."/>
            <person name="Rosenstiel P."/>
            <person name="Hippler M."/>
            <person name="Laroche J."/>
        </authorList>
    </citation>
    <scope>NUCLEOTIDE SEQUENCE [LARGE SCALE GENOMIC DNA]</scope>
    <source>
        <strain evidence="3 4">CCMP1005</strain>
    </source>
</reference>
<feature type="compositionally biased region" description="Gly residues" evidence="1">
    <location>
        <begin position="316"/>
        <end position="327"/>
    </location>
</feature>
<feature type="compositionally biased region" description="Low complexity" evidence="1">
    <location>
        <begin position="256"/>
        <end position="265"/>
    </location>
</feature>
<evidence type="ECO:0000256" key="2">
    <source>
        <dbReference type="SAM" id="SignalP"/>
    </source>
</evidence>
<feature type="region of interest" description="Disordered" evidence="1">
    <location>
        <begin position="35"/>
        <end position="63"/>
    </location>
</feature>
<feature type="chain" id="PRO_5003838056" evidence="2">
    <location>
        <begin position="20"/>
        <end position="524"/>
    </location>
</feature>
<name>K0TKM7_THAOC</name>
<keyword evidence="4" id="KW-1185">Reference proteome</keyword>
<feature type="non-terminal residue" evidence="3">
    <location>
        <position position="1"/>
    </location>
</feature>
<gene>
    <name evidence="3" type="ORF">THAOC_03646</name>
</gene>
<dbReference type="AlphaFoldDB" id="K0TKM7"/>
<feature type="signal peptide" evidence="2">
    <location>
        <begin position="1"/>
        <end position="19"/>
    </location>
</feature>